<dbReference type="InterPro" id="IPR049945">
    <property type="entry name" value="AAA_22"/>
</dbReference>
<dbReference type="SUPFAM" id="SSF52540">
    <property type="entry name" value="P-loop containing nucleoside triphosphate hydrolases"/>
    <property type="match status" value="1"/>
</dbReference>
<dbReference type="RefSeq" id="WP_233394174.1">
    <property type="nucleotide sequence ID" value="NZ_JAJTWT010000010.1"/>
</dbReference>
<dbReference type="InterPro" id="IPR027417">
    <property type="entry name" value="P-loop_NTPase"/>
</dbReference>
<protein>
    <recommendedName>
        <fullName evidence="1">ORC1/DEAH AAA+ ATPase domain-containing protein</fullName>
    </recommendedName>
</protein>
<evidence type="ECO:0000313" key="3">
    <source>
        <dbReference type="Proteomes" id="UP001201463"/>
    </source>
</evidence>
<comment type="caution">
    <text evidence="2">The sequence shown here is derived from an EMBL/GenBank/DDBJ whole genome shotgun (WGS) entry which is preliminary data.</text>
</comment>
<evidence type="ECO:0000259" key="1">
    <source>
        <dbReference type="Pfam" id="PF13401"/>
    </source>
</evidence>
<dbReference type="Proteomes" id="UP001201463">
    <property type="component" value="Unassembled WGS sequence"/>
</dbReference>
<organism evidence="2 3">
    <name type="scientific">Pelomonas caseinilytica</name>
    <dbReference type="NCBI Taxonomy" id="2906763"/>
    <lineage>
        <taxon>Bacteria</taxon>
        <taxon>Pseudomonadati</taxon>
        <taxon>Pseudomonadota</taxon>
        <taxon>Betaproteobacteria</taxon>
        <taxon>Burkholderiales</taxon>
        <taxon>Sphaerotilaceae</taxon>
        <taxon>Roseateles</taxon>
    </lineage>
</organism>
<accession>A0ABS8XL45</accession>
<feature type="domain" description="ORC1/DEAH AAA+ ATPase" evidence="1">
    <location>
        <begin position="75"/>
        <end position="202"/>
    </location>
</feature>
<reference evidence="2 3" key="1">
    <citation type="submission" date="2021-12" db="EMBL/GenBank/DDBJ databases">
        <title>Genome seq of p7.</title>
        <authorList>
            <person name="Seo T."/>
        </authorList>
    </citation>
    <scope>NUCLEOTIDE SEQUENCE [LARGE SCALE GENOMIC DNA]</scope>
    <source>
        <strain evidence="2 3">P7</strain>
    </source>
</reference>
<evidence type="ECO:0000313" key="2">
    <source>
        <dbReference type="EMBL" id="MCE4539652.1"/>
    </source>
</evidence>
<gene>
    <name evidence="2" type="ORF">LXT12_20580</name>
</gene>
<name>A0ABS8XL45_9BURK</name>
<dbReference type="EMBL" id="JAJTWT010000010">
    <property type="protein sequence ID" value="MCE4539652.1"/>
    <property type="molecule type" value="Genomic_DNA"/>
</dbReference>
<proteinExistence type="predicted"/>
<dbReference type="Pfam" id="PF13401">
    <property type="entry name" value="AAA_22"/>
    <property type="match status" value="1"/>
</dbReference>
<sequence length="344" mass="38713">MTTTAPTFMPTPDDESGRRHNLRCAALSDPAVRQELYHRHPVVCNSLMVITDPVRQVYEAIAQSVVHRTPGSPFIGDFRMGKTRTIGAVRRQLQKTFPNVPVALLIAKQHDNPSERAFFGDVLNDFRHSAALSGSAAERRLRLLTIITSAAMSMGSDRYVIFIDEGQNWDLQEYVWLRDLTNDLVERGVVCIVIVFGHSELNALRDRVISSGRTDLLGRFFLTPRPFRGLSNVAELRKTLEAFDRRERHEFPEGSGVCMAEFFMPVAFEDGWRMAAEADDLWAAFQRVASRRGRTAGNIGMQWVMSTIRSMLFSGMDADAPGFKFGVETLVQCVESSEYESSLQ</sequence>
<keyword evidence="3" id="KW-1185">Reference proteome</keyword>